<comment type="caution">
    <text evidence="1">The sequence shown here is derived from an EMBL/GenBank/DDBJ whole genome shotgun (WGS) entry which is preliminary data.</text>
</comment>
<proteinExistence type="predicted"/>
<reference evidence="1 2" key="1">
    <citation type="journal article" date="2019" name="Commun. Biol.">
        <title>The bagworm genome reveals a unique fibroin gene that provides high tensile strength.</title>
        <authorList>
            <person name="Kono N."/>
            <person name="Nakamura H."/>
            <person name="Ohtoshi R."/>
            <person name="Tomita M."/>
            <person name="Numata K."/>
            <person name="Arakawa K."/>
        </authorList>
    </citation>
    <scope>NUCLEOTIDE SEQUENCE [LARGE SCALE GENOMIC DNA]</scope>
</reference>
<accession>A0A4C1UYI7</accession>
<gene>
    <name evidence="1" type="ORF">EVAR_77381_1</name>
</gene>
<sequence>MHTMHLHMDKKLGYTRSELVNRVNAPLLQHENSKNICGMAPDQDAIRHKEKLGVCSASPYAAGQHAWVLAARDLPCGGYLMEILSAQEVTGTPARVGPIRYLDAGAV</sequence>
<protein>
    <submittedName>
        <fullName evidence="1">Uncharacterized protein</fullName>
    </submittedName>
</protein>
<dbReference type="EMBL" id="BGZK01000241">
    <property type="protein sequence ID" value="GBP31086.1"/>
    <property type="molecule type" value="Genomic_DNA"/>
</dbReference>
<organism evidence="1 2">
    <name type="scientific">Eumeta variegata</name>
    <name type="common">Bagworm moth</name>
    <name type="synonym">Eumeta japonica</name>
    <dbReference type="NCBI Taxonomy" id="151549"/>
    <lineage>
        <taxon>Eukaryota</taxon>
        <taxon>Metazoa</taxon>
        <taxon>Ecdysozoa</taxon>
        <taxon>Arthropoda</taxon>
        <taxon>Hexapoda</taxon>
        <taxon>Insecta</taxon>
        <taxon>Pterygota</taxon>
        <taxon>Neoptera</taxon>
        <taxon>Endopterygota</taxon>
        <taxon>Lepidoptera</taxon>
        <taxon>Glossata</taxon>
        <taxon>Ditrysia</taxon>
        <taxon>Tineoidea</taxon>
        <taxon>Psychidae</taxon>
        <taxon>Oiketicinae</taxon>
        <taxon>Eumeta</taxon>
    </lineage>
</organism>
<evidence type="ECO:0000313" key="2">
    <source>
        <dbReference type="Proteomes" id="UP000299102"/>
    </source>
</evidence>
<name>A0A4C1UYI7_EUMVA</name>
<keyword evidence="2" id="KW-1185">Reference proteome</keyword>
<dbReference type="AlphaFoldDB" id="A0A4C1UYI7"/>
<evidence type="ECO:0000313" key="1">
    <source>
        <dbReference type="EMBL" id="GBP31086.1"/>
    </source>
</evidence>
<dbReference type="Proteomes" id="UP000299102">
    <property type="component" value="Unassembled WGS sequence"/>
</dbReference>